<evidence type="ECO:0000313" key="3">
    <source>
        <dbReference type="Proteomes" id="UP001295444"/>
    </source>
</evidence>
<feature type="compositionally biased region" description="Polar residues" evidence="1">
    <location>
        <begin position="85"/>
        <end position="94"/>
    </location>
</feature>
<feature type="region of interest" description="Disordered" evidence="1">
    <location>
        <begin position="52"/>
        <end position="101"/>
    </location>
</feature>
<reference evidence="2" key="1">
    <citation type="submission" date="2022-03" db="EMBL/GenBank/DDBJ databases">
        <authorList>
            <person name="Alioto T."/>
            <person name="Alioto T."/>
            <person name="Gomez Garrido J."/>
        </authorList>
    </citation>
    <scope>NUCLEOTIDE SEQUENCE</scope>
</reference>
<name>A0AAD1TEA1_PELCU</name>
<accession>A0AAD1TEA1</accession>
<gene>
    <name evidence="2" type="ORF">PECUL_23A021793</name>
</gene>
<dbReference type="Proteomes" id="UP001295444">
    <property type="component" value="Chromosome 11"/>
</dbReference>
<sequence>MVVTTEEPTAESFMAEFLAQIDLIFECFWANLEAQEHYQQLFEPITTESLTQHSSAHLIAPRSEPPCSQPDQQNISSTQQSTSTYLPETSCQEPSSPPINW</sequence>
<protein>
    <submittedName>
        <fullName evidence="2">Uncharacterized protein</fullName>
    </submittedName>
</protein>
<proteinExistence type="predicted"/>
<keyword evidence="3" id="KW-1185">Reference proteome</keyword>
<dbReference type="AlphaFoldDB" id="A0AAD1TEA1"/>
<feature type="compositionally biased region" description="Low complexity" evidence="1">
    <location>
        <begin position="72"/>
        <end position="84"/>
    </location>
</feature>
<dbReference type="EMBL" id="OW240922">
    <property type="protein sequence ID" value="CAH2323029.1"/>
    <property type="molecule type" value="Genomic_DNA"/>
</dbReference>
<organism evidence="2 3">
    <name type="scientific">Pelobates cultripes</name>
    <name type="common">Western spadefoot toad</name>
    <dbReference type="NCBI Taxonomy" id="61616"/>
    <lineage>
        <taxon>Eukaryota</taxon>
        <taxon>Metazoa</taxon>
        <taxon>Chordata</taxon>
        <taxon>Craniata</taxon>
        <taxon>Vertebrata</taxon>
        <taxon>Euteleostomi</taxon>
        <taxon>Amphibia</taxon>
        <taxon>Batrachia</taxon>
        <taxon>Anura</taxon>
        <taxon>Pelobatoidea</taxon>
        <taxon>Pelobatidae</taxon>
        <taxon>Pelobates</taxon>
    </lineage>
</organism>
<evidence type="ECO:0000256" key="1">
    <source>
        <dbReference type="SAM" id="MobiDB-lite"/>
    </source>
</evidence>
<evidence type="ECO:0000313" key="2">
    <source>
        <dbReference type="EMBL" id="CAH2323029.1"/>
    </source>
</evidence>